<evidence type="ECO:0000313" key="3">
    <source>
        <dbReference type="Proteomes" id="UP000008866"/>
    </source>
</evidence>
<evidence type="ECO:0000313" key="2">
    <source>
        <dbReference type="EMBL" id="EFE34315.1"/>
    </source>
</evidence>
<feature type="compositionally biased region" description="Polar residues" evidence="1">
    <location>
        <begin position="561"/>
        <end position="574"/>
    </location>
</feature>
<feature type="compositionally biased region" description="Polar residues" evidence="1">
    <location>
        <begin position="440"/>
        <end position="456"/>
    </location>
</feature>
<dbReference type="AlphaFoldDB" id="D4ARH2"/>
<feature type="compositionally biased region" description="Polar residues" evidence="1">
    <location>
        <begin position="327"/>
        <end position="340"/>
    </location>
</feature>
<feature type="compositionally biased region" description="Polar residues" evidence="1">
    <location>
        <begin position="531"/>
        <end position="552"/>
    </location>
</feature>
<feature type="region of interest" description="Disordered" evidence="1">
    <location>
        <begin position="222"/>
        <end position="511"/>
    </location>
</feature>
<accession>D4ARH2</accession>
<keyword evidence="3" id="KW-1185">Reference proteome</keyword>
<dbReference type="EMBL" id="ABSU01000006">
    <property type="protein sequence ID" value="EFE34315.1"/>
    <property type="molecule type" value="Genomic_DNA"/>
</dbReference>
<dbReference type="GeneID" id="9520678"/>
<feature type="region of interest" description="Disordered" evidence="1">
    <location>
        <begin position="598"/>
        <end position="650"/>
    </location>
</feature>
<feature type="compositionally biased region" description="Low complexity" evidence="1">
    <location>
        <begin position="140"/>
        <end position="153"/>
    </location>
</feature>
<organism evidence="2 3">
    <name type="scientific">Arthroderma benhamiae (strain ATCC MYA-4681 / CBS 112371)</name>
    <name type="common">Trichophyton mentagrophytes</name>
    <dbReference type="NCBI Taxonomy" id="663331"/>
    <lineage>
        <taxon>Eukaryota</taxon>
        <taxon>Fungi</taxon>
        <taxon>Dikarya</taxon>
        <taxon>Ascomycota</taxon>
        <taxon>Pezizomycotina</taxon>
        <taxon>Eurotiomycetes</taxon>
        <taxon>Eurotiomycetidae</taxon>
        <taxon>Onygenales</taxon>
        <taxon>Arthrodermataceae</taxon>
        <taxon>Trichophyton</taxon>
    </lineage>
</organism>
<protein>
    <submittedName>
        <fullName evidence="2">Uncharacterized protein</fullName>
    </submittedName>
</protein>
<dbReference type="OrthoDB" id="4173780at2759"/>
<dbReference type="eggNOG" id="ENOG502RNUI">
    <property type="taxonomic scope" value="Eukaryota"/>
</dbReference>
<dbReference type="RefSeq" id="XP_003014955.1">
    <property type="nucleotide sequence ID" value="XM_003014909.1"/>
</dbReference>
<feature type="compositionally biased region" description="Polar residues" evidence="1">
    <location>
        <begin position="392"/>
        <end position="413"/>
    </location>
</feature>
<feature type="compositionally biased region" description="Low complexity" evidence="1">
    <location>
        <begin position="626"/>
        <end position="649"/>
    </location>
</feature>
<sequence>MATASVHSLISNEKLGESIPVVPSSLHIIHPVPHTRYESDEEAESELDIPVTREDRLFSPPNADCEIVIGSRGTTDHAERGFELTMPLSEEQQKMQHRRQGPTDAPNRSSLYTVRRISGLTLLPPLQTSPEQLQQHEQQRNASRSRSPSATPRNRTERPATMIFEQEEFEDLVYSDHASEYDADVFNDSDLDDDTDVDIQDGGPIHESFFVATPVTYHLPKGRPSLVSISPPPSRSGRSSQTQTQTQTQAQRQMEEQSPRAQKKQKKQSSPASLERPDAALKRNSSTSSSIKRSLQHLKVKKSDSRRGSAYISTEPTPVPPVAAMNAGTNTSPMSATSPPDSAKFFTETKKPKQASSDGRRRSLLPSQLRSGRRGRNVSEQQTPPPTDTEAPPSQRSNDNINTQNEPEQTQIQGHRRRATEKLPSFNRVAWTPASPPTSPEYNNSAQPSNSHTSAPQKLPVSSAPEPPPTPGLRKTKTLQVPPPNNSLEPLPVPRNRARTRSISSIASNASKFSLPAFDSASLKAIAQKYQNRTTSPTPSGTSNLRPTTTIPDSDRRPSDCGSTMSERPSVPSSRHNKFLRTMSTTNLSMLTSAQDTIDEDTMGGPYQSKFSNSSLGRKSKRYSTTSKASISTGRSSSTSSNNNSNGTNAHLRSKSIKWFQGTSESMSIAGNKLGSILKKKSVALPTTS</sequence>
<dbReference type="HOGENOM" id="CLU_471694_0_0_1"/>
<dbReference type="Proteomes" id="UP000008866">
    <property type="component" value="Unassembled WGS sequence"/>
</dbReference>
<feature type="region of interest" description="Disordered" evidence="1">
    <location>
        <begin position="130"/>
        <end position="164"/>
    </location>
</feature>
<proteinExistence type="predicted"/>
<name>D4ARH2_ARTBC</name>
<reference evidence="3" key="1">
    <citation type="journal article" date="2011" name="Genome Biol.">
        <title>Comparative and functional genomics provide insights into the pathogenicity of dermatophytic fungi.</title>
        <authorList>
            <person name="Burmester A."/>
            <person name="Shelest E."/>
            <person name="Gloeckner G."/>
            <person name="Heddergott C."/>
            <person name="Schindler S."/>
            <person name="Staib P."/>
            <person name="Heidel A."/>
            <person name="Felder M."/>
            <person name="Petzold A."/>
            <person name="Szafranski K."/>
            <person name="Feuermann M."/>
            <person name="Pedruzzi I."/>
            <person name="Priebe S."/>
            <person name="Groth M."/>
            <person name="Winkler R."/>
            <person name="Li W."/>
            <person name="Kniemeyer O."/>
            <person name="Schroeckh V."/>
            <person name="Hertweck C."/>
            <person name="Hube B."/>
            <person name="White T.C."/>
            <person name="Platzer M."/>
            <person name="Guthke R."/>
            <person name="Heitman J."/>
            <person name="Woestemeyer J."/>
            <person name="Zipfel P.F."/>
            <person name="Monod M."/>
            <person name="Brakhage A.A."/>
        </authorList>
    </citation>
    <scope>NUCLEOTIDE SEQUENCE [LARGE SCALE GENOMIC DNA]</scope>
    <source>
        <strain evidence="3">ATCC MYA-4681 / CBS 112371</strain>
    </source>
</reference>
<feature type="compositionally biased region" description="Low complexity" evidence="1">
    <location>
        <begin position="235"/>
        <end position="252"/>
    </location>
</feature>
<feature type="compositionally biased region" description="Low complexity" evidence="1">
    <location>
        <begin position="501"/>
        <end position="511"/>
    </location>
</feature>
<gene>
    <name evidence="2" type="ORF">ARB_06715</name>
</gene>
<feature type="region of interest" description="Disordered" evidence="1">
    <location>
        <begin position="531"/>
        <end position="577"/>
    </location>
</feature>
<feature type="region of interest" description="Disordered" evidence="1">
    <location>
        <begin position="90"/>
        <end position="110"/>
    </location>
</feature>
<dbReference type="OMA" id="PRAQKKQ"/>
<dbReference type="KEGG" id="abe:ARB_06715"/>
<evidence type="ECO:0000256" key="1">
    <source>
        <dbReference type="SAM" id="MobiDB-lite"/>
    </source>
</evidence>
<comment type="caution">
    <text evidence="2">The sequence shown here is derived from an EMBL/GenBank/DDBJ whole genome shotgun (WGS) entry which is preliminary data.</text>
</comment>